<evidence type="ECO:0000313" key="3">
    <source>
        <dbReference type="Proteomes" id="UP000290433"/>
    </source>
</evidence>
<organism evidence="2 3">
    <name type="scientific">Flavobacterium anhuiense</name>
    <dbReference type="NCBI Taxonomy" id="459526"/>
    <lineage>
        <taxon>Bacteria</taxon>
        <taxon>Pseudomonadati</taxon>
        <taxon>Bacteroidota</taxon>
        <taxon>Flavobacteriia</taxon>
        <taxon>Flavobacteriales</taxon>
        <taxon>Flavobacteriaceae</taxon>
        <taxon>Flavobacterium</taxon>
    </lineage>
</organism>
<feature type="transmembrane region" description="Helical" evidence="1">
    <location>
        <begin position="51"/>
        <end position="68"/>
    </location>
</feature>
<comment type="caution">
    <text evidence="2">The sequence shown here is derived from an EMBL/GenBank/DDBJ whole genome shotgun (WGS) entry which is preliminary data.</text>
</comment>
<proteinExistence type="predicted"/>
<reference evidence="2 3" key="1">
    <citation type="submission" date="2014-12" db="EMBL/GenBank/DDBJ databases">
        <title>Genome sequence of Flavobacterium anhuiense RCM74.</title>
        <authorList>
            <person name="Kim J.F."/>
            <person name="Song J.Y."/>
            <person name="Kwak M.-J."/>
            <person name="Lee S.-W."/>
        </authorList>
    </citation>
    <scope>NUCLEOTIDE SEQUENCE [LARGE SCALE GENOMIC DNA]</scope>
    <source>
        <strain evidence="2 3">RCM74</strain>
    </source>
</reference>
<keyword evidence="1" id="KW-1133">Transmembrane helix</keyword>
<dbReference type="AlphaFoldDB" id="A0A444VTP7"/>
<keyword evidence="1" id="KW-0472">Membrane</keyword>
<sequence length="80" mass="8929">MNSIIAFKNYQNKKELSAFDLNQDGLFSSNEISAEQKAAMDKVSNDTARNLAHFTLIPFAIVLGYGAYKLKKKIDMNLVA</sequence>
<dbReference type="EMBL" id="JUIV01000022">
    <property type="protein sequence ID" value="RYJ36843.1"/>
    <property type="molecule type" value="Genomic_DNA"/>
</dbReference>
<protein>
    <submittedName>
        <fullName evidence="2">Uncharacterized protein</fullName>
    </submittedName>
</protein>
<gene>
    <name evidence="2" type="ORF">NU08_4104</name>
</gene>
<evidence type="ECO:0000256" key="1">
    <source>
        <dbReference type="SAM" id="Phobius"/>
    </source>
</evidence>
<name>A0A444VTP7_9FLAO</name>
<dbReference type="Proteomes" id="UP000290433">
    <property type="component" value="Unassembled WGS sequence"/>
</dbReference>
<evidence type="ECO:0000313" key="2">
    <source>
        <dbReference type="EMBL" id="RYJ36843.1"/>
    </source>
</evidence>
<keyword evidence="1" id="KW-0812">Transmembrane</keyword>
<accession>A0A444VTP7</accession>